<protein>
    <submittedName>
        <fullName evidence="3">Uncharacterized protein</fullName>
    </submittedName>
</protein>
<dbReference type="OMA" id="ANFEPLN"/>
<dbReference type="Gramene" id="KCW78822">
    <property type="protein sequence ID" value="KCW78822"/>
    <property type="gene ID" value="EUGRSUZ_C00252"/>
</dbReference>
<gene>
    <name evidence="3" type="ORF">EUGRSUZ_C00252</name>
</gene>
<dbReference type="eggNOG" id="ENOG502RXR6">
    <property type="taxonomic scope" value="Eukaryota"/>
</dbReference>
<evidence type="ECO:0000256" key="2">
    <source>
        <dbReference type="SAM" id="MobiDB-lite"/>
    </source>
</evidence>
<evidence type="ECO:0000313" key="3">
    <source>
        <dbReference type="EMBL" id="KCW78822.1"/>
    </source>
</evidence>
<sequence>MKKMKGLAVMESSPYVAPEDPRIRYKHQSLMQDYQDLEKETNAMKKKMEMLKQHKFTLLDEVQFLRRRCKYLMENQLSSPQQPQQPQQPLRRAKRKNIEIKSDNLAKARNTAAKGSAQGKSASALDLKKRGKVKNGRKAALQNPLPLLNAKEERTIVGREAAFHNSARSLDLNERDLIGSAREVAPTPAFDMHHRERLRAGREVTKRNPTPVFDLNQISTEELQINDQQPRAEEVNRSLGTGEGEELNNDVKLSSFRSKNTVNGLSKVGKRKISWQDQVALRV</sequence>
<dbReference type="PANTHER" id="PTHR34807">
    <property type="entry name" value="OS08G0270800 PROTEIN"/>
    <property type="match status" value="1"/>
</dbReference>
<organism evidence="3">
    <name type="scientific">Eucalyptus grandis</name>
    <name type="common">Flooded gum</name>
    <dbReference type="NCBI Taxonomy" id="71139"/>
    <lineage>
        <taxon>Eukaryota</taxon>
        <taxon>Viridiplantae</taxon>
        <taxon>Streptophyta</taxon>
        <taxon>Embryophyta</taxon>
        <taxon>Tracheophyta</taxon>
        <taxon>Spermatophyta</taxon>
        <taxon>Magnoliopsida</taxon>
        <taxon>eudicotyledons</taxon>
        <taxon>Gunneridae</taxon>
        <taxon>Pentapetalae</taxon>
        <taxon>rosids</taxon>
        <taxon>malvids</taxon>
        <taxon>Myrtales</taxon>
        <taxon>Myrtaceae</taxon>
        <taxon>Myrtoideae</taxon>
        <taxon>Eucalypteae</taxon>
        <taxon>Eucalyptus</taxon>
    </lineage>
</organism>
<accession>A0A059CK96</accession>
<evidence type="ECO:0000256" key="1">
    <source>
        <dbReference type="SAM" id="Coils"/>
    </source>
</evidence>
<keyword evidence="1" id="KW-0175">Coiled coil</keyword>
<reference evidence="3" key="1">
    <citation type="submission" date="2013-07" db="EMBL/GenBank/DDBJ databases">
        <title>The genome of Eucalyptus grandis.</title>
        <authorList>
            <person name="Schmutz J."/>
            <person name="Hayes R."/>
            <person name="Myburg A."/>
            <person name="Tuskan G."/>
            <person name="Grattapaglia D."/>
            <person name="Rokhsar D.S."/>
        </authorList>
    </citation>
    <scope>NUCLEOTIDE SEQUENCE</scope>
    <source>
        <tissue evidence="3">Leaf extractions</tissue>
    </source>
</reference>
<name>A0A059CK96_EUCGR</name>
<dbReference type="OrthoDB" id="993453at2759"/>
<dbReference type="InParanoid" id="A0A059CK96"/>
<feature type="compositionally biased region" description="Low complexity" evidence="2">
    <location>
        <begin position="112"/>
        <end position="124"/>
    </location>
</feature>
<dbReference type="AlphaFoldDB" id="A0A059CK96"/>
<dbReference type="FunCoup" id="A0A059CK96">
    <property type="interactions" value="471"/>
</dbReference>
<dbReference type="EMBL" id="KK198755">
    <property type="protein sequence ID" value="KCW78822.1"/>
    <property type="molecule type" value="Genomic_DNA"/>
</dbReference>
<dbReference type="STRING" id="71139.A0A059CK96"/>
<dbReference type="KEGG" id="egr:104436030"/>
<feature type="region of interest" description="Disordered" evidence="2">
    <location>
        <begin position="226"/>
        <end position="246"/>
    </location>
</feature>
<feature type="coiled-coil region" evidence="1">
    <location>
        <begin position="27"/>
        <end position="54"/>
    </location>
</feature>
<feature type="region of interest" description="Disordered" evidence="2">
    <location>
        <begin position="101"/>
        <end position="138"/>
    </location>
</feature>
<proteinExistence type="predicted"/>
<dbReference type="PANTHER" id="PTHR34807:SF3">
    <property type="entry name" value="OS08G0270800 PROTEIN"/>
    <property type="match status" value="1"/>
</dbReference>